<dbReference type="PANTHER" id="PTHR23155">
    <property type="entry name" value="DISEASE RESISTANCE PROTEIN RP"/>
    <property type="match status" value="1"/>
</dbReference>
<dbReference type="Gene3D" id="1.10.8.430">
    <property type="entry name" value="Helical domain of apoptotic protease-activating factors"/>
    <property type="match status" value="1"/>
</dbReference>
<feature type="domain" description="NB-ARC" evidence="3">
    <location>
        <begin position="42"/>
        <end position="207"/>
    </location>
</feature>
<dbReference type="InterPro" id="IPR044974">
    <property type="entry name" value="Disease_R_plants"/>
</dbReference>
<dbReference type="EMBL" id="BTGU01000006">
    <property type="protein sequence ID" value="GMN36829.1"/>
    <property type="molecule type" value="Genomic_DNA"/>
</dbReference>
<dbReference type="InterPro" id="IPR002182">
    <property type="entry name" value="NB-ARC"/>
</dbReference>
<dbReference type="Gene3D" id="3.80.10.10">
    <property type="entry name" value="Ribonuclease Inhibitor"/>
    <property type="match status" value="1"/>
</dbReference>
<feature type="domain" description="Disease resistance protein winged helix" evidence="4">
    <location>
        <begin position="294"/>
        <end position="360"/>
    </location>
</feature>
<dbReference type="Gene3D" id="3.40.50.300">
    <property type="entry name" value="P-loop containing nucleotide triphosphate hydrolases"/>
    <property type="match status" value="1"/>
</dbReference>
<sequence length="773" mass="88295">MEIQESYDSGSSEQGLGTSFTGYTRPWPVPSEVVGFESYEAELESWLLDNEFKNKVIYLVGMGGVGKTTLAELVYDKPAVSGNFSCRAWVTVSRSFRPRNLLRNMKNQFHQATRTGCSSTAERHNDLLQHLEEERYMVVFDDVWDVSFFEGIKSALPESKRGCAIVITTRVSKILDVSWPPSFFVRVQELQPLAPELAMKLFHKNVFLELRNESFKRIVERCGGLPLALAVAGEVLSDMVKSMTADGNEVNRFLSNFHSMLNSNPVLLEMADILLPRCSYLPPALEACFLYFGIYPKDYSIRCARLIRQWVAEGFVESEEIGDDYLTELVSLSLVQVSHTDLVNGKPRRCRVHKVMHDVIRSLSTKTSGFQRDIETNYEYPWFAKKLEGENFSDLHIRPRFPFRVDDEPLPFGSSRWFANYKHLKMLDFEGSRDLICVPEEVGSLIFLTYLSVRNTKVVMLPKSIGQLQKLQILDLKYSLVCELPLGISTLPELQHVLAYYNGKRRDHHRLNDVQGVKINEGFGLSKGLQKLYHIDANNDVGLMKELRKFSQLRKLGITKLTRETSRAFRTSLETMCQLENLQLFSATADEILDLQSLGFPSLLRCLRLEGRLEMLPGYISHLQTLVRLTLRFSKLTEDPLEEIQYLVSLVQLELYEAYDGERLHFQSGGFQNVKVLSLRGLPNISSLLIGNWTLPSLEEFAIGEAPKLKEVPSGIKHLRALKTLKFYDMPDDFGLSMVPNGGHHYSVIQHIPDVRFHYKRDGGKCFDMYPLC</sequence>
<dbReference type="InterPro" id="IPR042197">
    <property type="entry name" value="Apaf_helical"/>
</dbReference>
<dbReference type="InterPro" id="IPR058922">
    <property type="entry name" value="WHD_DRP"/>
</dbReference>
<dbReference type="Proteomes" id="UP001187192">
    <property type="component" value="Unassembled WGS sequence"/>
</dbReference>
<accession>A0AA87ZNR2</accession>
<feature type="domain" description="Disease resistance R13L4/SHOC-2-like LRR" evidence="5">
    <location>
        <begin position="419"/>
        <end position="727"/>
    </location>
</feature>
<dbReference type="Pfam" id="PF00931">
    <property type="entry name" value="NB-ARC"/>
    <property type="match status" value="1"/>
</dbReference>
<evidence type="ECO:0000256" key="1">
    <source>
        <dbReference type="ARBA" id="ARBA00022737"/>
    </source>
</evidence>
<dbReference type="FunFam" id="3.40.50.300:FF:001091">
    <property type="entry name" value="Probable disease resistance protein At1g61300"/>
    <property type="match status" value="1"/>
</dbReference>
<dbReference type="InterPro" id="IPR027417">
    <property type="entry name" value="P-loop_NTPase"/>
</dbReference>
<dbReference type="Pfam" id="PF23598">
    <property type="entry name" value="LRR_14"/>
    <property type="match status" value="1"/>
</dbReference>
<dbReference type="PRINTS" id="PR00364">
    <property type="entry name" value="DISEASERSIST"/>
</dbReference>
<dbReference type="SUPFAM" id="SSF52058">
    <property type="entry name" value="L domain-like"/>
    <property type="match status" value="1"/>
</dbReference>
<dbReference type="SUPFAM" id="SSF52540">
    <property type="entry name" value="P-loop containing nucleoside triphosphate hydrolases"/>
    <property type="match status" value="1"/>
</dbReference>
<dbReference type="AlphaFoldDB" id="A0AA87ZNR2"/>
<proteinExistence type="predicted"/>
<evidence type="ECO:0000256" key="2">
    <source>
        <dbReference type="ARBA" id="ARBA00022821"/>
    </source>
</evidence>
<dbReference type="GO" id="GO:0043531">
    <property type="term" value="F:ADP binding"/>
    <property type="evidence" value="ECO:0007669"/>
    <property type="project" value="InterPro"/>
</dbReference>
<reference evidence="6" key="1">
    <citation type="submission" date="2023-07" db="EMBL/GenBank/DDBJ databases">
        <title>draft genome sequence of fig (Ficus carica).</title>
        <authorList>
            <person name="Takahashi T."/>
            <person name="Nishimura K."/>
        </authorList>
    </citation>
    <scope>NUCLEOTIDE SEQUENCE</scope>
</reference>
<evidence type="ECO:0000313" key="7">
    <source>
        <dbReference type="Proteomes" id="UP001187192"/>
    </source>
</evidence>
<comment type="caution">
    <text evidence="6">The sequence shown here is derived from an EMBL/GenBank/DDBJ whole genome shotgun (WGS) entry which is preliminary data.</text>
</comment>
<dbReference type="Pfam" id="PF23559">
    <property type="entry name" value="WHD_DRP"/>
    <property type="match status" value="1"/>
</dbReference>
<name>A0AA87ZNR2_FICCA</name>
<protein>
    <recommendedName>
        <fullName evidence="8">NB-ARC domain-containing protein</fullName>
    </recommendedName>
</protein>
<keyword evidence="2" id="KW-0611">Plant defense</keyword>
<dbReference type="PANTHER" id="PTHR23155:SF1052">
    <property type="entry name" value="DISEASE RESISTANCE PROTEIN RPM1"/>
    <property type="match status" value="1"/>
</dbReference>
<gene>
    <name evidence="6" type="ORF">TIFTF001_006329</name>
</gene>
<evidence type="ECO:0008006" key="8">
    <source>
        <dbReference type="Google" id="ProtNLM"/>
    </source>
</evidence>
<keyword evidence="1" id="KW-0677">Repeat</keyword>
<organism evidence="6 7">
    <name type="scientific">Ficus carica</name>
    <name type="common">Common fig</name>
    <dbReference type="NCBI Taxonomy" id="3494"/>
    <lineage>
        <taxon>Eukaryota</taxon>
        <taxon>Viridiplantae</taxon>
        <taxon>Streptophyta</taxon>
        <taxon>Embryophyta</taxon>
        <taxon>Tracheophyta</taxon>
        <taxon>Spermatophyta</taxon>
        <taxon>Magnoliopsida</taxon>
        <taxon>eudicotyledons</taxon>
        <taxon>Gunneridae</taxon>
        <taxon>Pentapetalae</taxon>
        <taxon>rosids</taxon>
        <taxon>fabids</taxon>
        <taxon>Rosales</taxon>
        <taxon>Moraceae</taxon>
        <taxon>Ficeae</taxon>
        <taxon>Ficus</taxon>
    </lineage>
</organism>
<dbReference type="FunFam" id="1.10.10.10:FF:000322">
    <property type="entry name" value="Probable disease resistance protein At1g63360"/>
    <property type="match status" value="1"/>
</dbReference>
<dbReference type="InterPro" id="IPR036388">
    <property type="entry name" value="WH-like_DNA-bd_sf"/>
</dbReference>
<dbReference type="InterPro" id="IPR055414">
    <property type="entry name" value="LRR_R13L4/SHOC2-like"/>
</dbReference>
<keyword evidence="7" id="KW-1185">Reference proteome</keyword>
<dbReference type="Gene3D" id="1.10.10.10">
    <property type="entry name" value="Winged helix-like DNA-binding domain superfamily/Winged helix DNA-binding domain"/>
    <property type="match status" value="1"/>
</dbReference>
<dbReference type="GO" id="GO:0098542">
    <property type="term" value="P:defense response to other organism"/>
    <property type="evidence" value="ECO:0007669"/>
    <property type="project" value="TreeGrafter"/>
</dbReference>
<evidence type="ECO:0000259" key="4">
    <source>
        <dbReference type="Pfam" id="PF23559"/>
    </source>
</evidence>
<evidence type="ECO:0000313" key="6">
    <source>
        <dbReference type="EMBL" id="GMN36829.1"/>
    </source>
</evidence>
<dbReference type="InterPro" id="IPR032675">
    <property type="entry name" value="LRR_dom_sf"/>
</dbReference>
<evidence type="ECO:0000259" key="3">
    <source>
        <dbReference type="Pfam" id="PF00931"/>
    </source>
</evidence>
<evidence type="ECO:0000259" key="5">
    <source>
        <dbReference type="Pfam" id="PF23598"/>
    </source>
</evidence>